<protein>
    <submittedName>
        <fullName evidence="3">MORN repeat-containing protein 1 isoform X1</fullName>
    </submittedName>
</protein>
<evidence type="ECO:0000313" key="2">
    <source>
        <dbReference type="Proteomes" id="UP001652580"/>
    </source>
</evidence>
<gene>
    <name evidence="3" type="primary">MORN1</name>
</gene>
<keyword evidence="2" id="KW-1185">Reference proteome</keyword>
<organism evidence="2 3">
    <name type="scientific">Balaenoptera acutorostrata</name>
    <name type="common">Common minke whale</name>
    <name type="synonym">Balaena rostrata</name>
    <dbReference type="NCBI Taxonomy" id="9767"/>
    <lineage>
        <taxon>Eukaryota</taxon>
        <taxon>Metazoa</taxon>
        <taxon>Chordata</taxon>
        <taxon>Craniata</taxon>
        <taxon>Vertebrata</taxon>
        <taxon>Euteleostomi</taxon>
        <taxon>Mammalia</taxon>
        <taxon>Eutheria</taxon>
        <taxon>Laurasiatheria</taxon>
        <taxon>Artiodactyla</taxon>
        <taxon>Whippomorpha</taxon>
        <taxon>Cetacea</taxon>
        <taxon>Mysticeti</taxon>
        <taxon>Balaenopteridae</taxon>
        <taxon>Balaenoptera</taxon>
    </lineage>
</organism>
<evidence type="ECO:0000313" key="3">
    <source>
        <dbReference type="RefSeq" id="XP_057406298.1"/>
    </source>
</evidence>
<reference evidence="2" key="1">
    <citation type="submission" date="2025-05" db="UniProtKB">
        <authorList>
            <consortium name="RefSeq"/>
        </authorList>
    </citation>
    <scope>NUCLEOTIDE SEQUENCE [LARGE SCALE GENOMIC DNA]</scope>
</reference>
<evidence type="ECO:0000256" key="1">
    <source>
        <dbReference type="SAM" id="MobiDB-lite"/>
    </source>
</evidence>
<sequence>MCRRPHFLPVILSKPSHPGPGKRGLPSLHPTGRQGHLPPWPGPGKATARTICSGPIFALVPGVRAEPQSEEPVCVTQPPGPSRPESSLRVCPSGTEMSTRATGSGTSARATGCCAVRTAPSVRYWTHRPGVLCSRCRPGRSPGCCPSDPARCALLSPAQATGIVILGPEVMDVARGSSFTLTIQLQRDDGEVATGKCLQEGGQTFQKDKQVSGSEVVKTQARCHRWLLASRLRPGAPVPKSSLPEPWQKGQWACKPSSRWEAAVRCVCVCEHVGSVCASVCVCVSTQAALPAVTLRVRTEEAAWALGQPLSLARGGFLKLLVG</sequence>
<feature type="region of interest" description="Disordered" evidence="1">
    <location>
        <begin position="71"/>
        <end position="104"/>
    </location>
</feature>
<dbReference type="Proteomes" id="UP001652580">
    <property type="component" value="Chromosome 1"/>
</dbReference>
<reference evidence="3" key="2">
    <citation type="submission" date="2025-08" db="UniProtKB">
        <authorList>
            <consortium name="RefSeq"/>
        </authorList>
    </citation>
    <scope>IDENTIFICATION</scope>
</reference>
<name>A0ABM3TW19_BALAC</name>
<feature type="compositionally biased region" description="Polar residues" evidence="1">
    <location>
        <begin position="95"/>
        <end position="104"/>
    </location>
</feature>
<dbReference type="GeneID" id="103002231"/>
<dbReference type="RefSeq" id="XP_057406298.1">
    <property type="nucleotide sequence ID" value="XM_057550315.1"/>
</dbReference>
<proteinExistence type="predicted"/>
<feature type="region of interest" description="Disordered" evidence="1">
    <location>
        <begin position="11"/>
        <end position="37"/>
    </location>
</feature>
<accession>A0ABM3TW19</accession>